<reference evidence="1" key="1">
    <citation type="submission" date="2021-02" db="EMBL/GenBank/DDBJ databases">
        <authorList>
            <person name="Nowell W R."/>
        </authorList>
    </citation>
    <scope>NUCLEOTIDE SEQUENCE</scope>
    <source>
        <strain evidence="1">Ploen Becks lab</strain>
    </source>
</reference>
<dbReference type="OrthoDB" id="10487887at2759"/>
<keyword evidence="2" id="KW-1185">Reference proteome</keyword>
<name>A0A813N2H0_9BILA</name>
<accession>A0A813N2H0</accession>
<dbReference type="AlphaFoldDB" id="A0A813N2H0"/>
<dbReference type="Proteomes" id="UP000663879">
    <property type="component" value="Unassembled WGS sequence"/>
</dbReference>
<protein>
    <submittedName>
        <fullName evidence="1">Uncharacterized protein</fullName>
    </submittedName>
</protein>
<proteinExistence type="predicted"/>
<sequence>MSLFPNQITGFQVPATMPYSFKLAGFVPPKFISSPPGTYLAKYEGFVYEITTIEMFIPRPLSHTFPNPFIGYGIFFTNYGGAYPGATSGQFPGSF</sequence>
<comment type="caution">
    <text evidence="1">The sequence shown here is derived from an EMBL/GenBank/DDBJ whole genome shotgun (WGS) entry which is preliminary data.</text>
</comment>
<gene>
    <name evidence="1" type="ORF">OXX778_LOCUS3004</name>
</gene>
<dbReference type="EMBL" id="CAJNOC010000252">
    <property type="protein sequence ID" value="CAF0733725.1"/>
    <property type="molecule type" value="Genomic_DNA"/>
</dbReference>
<organism evidence="1 2">
    <name type="scientific">Brachionus calyciflorus</name>
    <dbReference type="NCBI Taxonomy" id="104777"/>
    <lineage>
        <taxon>Eukaryota</taxon>
        <taxon>Metazoa</taxon>
        <taxon>Spiralia</taxon>
        <taxon>Gnathifera</taxon>
        <taxon>Rotifera</taxon>
        <taxon>Eurotatoria</taxon>
        <taxon>Monogononta</taxon>
        <taxon>Pseudotrocha</taxon>
        <taxon>Ploima</taxon>
        <taxon>Brachionidae</taxon>
        <taxon>Brachionus</taxon>
    </lineage>
</organism>
<evidence type="ECO:0000313" key="1">
    <source>
        <dbReference type="EMBL" id="CAF0733725.1"/>
    </source>
</evidence>
<evidence type="ECO:0000313" key="2">
    <source>
        <dbReference type="Proteomes" id="UP000663879"/>
    </source>
</evidence>